<sequence length="422" mass="47899">MANAMDIKQDFKNRTINVDLYSDIRIIDVIKEVEEIVGTNSVIYACPLQGNLELTFDRTDRLQHLNETPIIVNNQELKFTPVGFKYVIVSFMHIPVYISDHEILAKLEGWNVKPLGEIRHRKIKYEDREIPDGTRYIKCEFPPNVNSLPYATMLDGKSFIVKHNNQAKVCFGCLNPDHEIKNCPDSKCKRCGQRGHIKKFCEESVCINCGEYTHVCKCISELKSTSEPELNPIQQFKETTPLLSEPNTTDMPIDDNTLHPILIETPIDRTKPIKRTQTETITPPKNENKKGKTNDQIEDSEQHESKNSNADSPIAPNVNPDTHPNSHDGDTPPPEKSIPKKTLSKYPLPPKAASRSPTLNSKINSSMKTLENIDNIVSKRELLRRELADTHSFLSTRNRFKTDPIKPNLNAPRKSKSGESLV</sequence>
<feature type="region of interest" description="Disordered" evidence="2">
    <location>
        <begin position="263"/>
        <end position="363"/>
    </location>
</feature>
<dbReference type="InterPro" id="IPR001878">
    <property type="entry name" value="Znf_CCHC"/>
</dbReference>
<dbReference type="AlphaFoldDB" id="V3ZSN9"/>
<proteinExistence type="predicted"/>
<reference evidence="4 5" key="1">
    <citation type="journal article" date="2013" name="Nature">
        <title>Insights into bilaterian evolution from three spiralian genomes.</title>
        <authorList>
            <person name="Simakov O."/>
            <person name="Marletaz F."/>
            <person name="Cho S.J."/>
            <person name="Edsinger-Gonzales E."/>
            <person name="Havlak P."/>
            <person name="Hellsten U."/>
            <person name="Kuo D.H."/>
            <person name="Larsson T."/>
            <person name="Lv J."/>
            <person name="Arendt D."/>
            <person name="Savage R."/>
            <person name="Osoegawa K."/>
            <person name="de Jong P."/>
            <person name="Grimwood J."/>
            <person name="Chapman J.A."/>
            <person name="Shapiro H."/>
            <person name="Aerts A."/>
            <person name="Otillar R.P."/>
            <person name="Terry A.Y."/>
            <person name="Boore J.L."/>
            <person name="Grigoriev I.V."/>
            <person name="Lindberg D.R."/>
            <person name="Seaver E.C."/>
            <person name="Weisblat D.A."/>
            <person name="Putnam N.H."/>
            <person name="Rokhsar D.S."/>
        </authorList>
    </citation>
    <scope>NUCLEOTIDE SEQUENCE [LARGE SCALE GENOMIC DNA]</scope>
</reference>
<dbReference type="GO" id="GO:0002218">
    <property type="term" value="P:activation of innate immune response"/>
    <property type="evidence" value="ECO:0007669"/>
    <property type="project" value="InterPro"/>
</dbReference>
<keyword evidence="1" id="KW-0862">Zinc</keyword>
<evidence type="ECO:0000256" key="1">
    <source>
        <dbReference type="PROSITE-ProRule" id="PRU00047"/>
    </source>
</evidence>
<gene>
    <name evidence="4" type="ORF">LOTGIDRAFT_175961</name>
</gene>
<dbReference type="PANTHER" id="PTHR22639:SF3">
    <property type="entry name" value="ZINC FINGER CCHC DOMAIN-CONTAINING PROTEIN 3"/>
    <property type="match status" value="1"/>
</dbReference>
<dbReference type="OMA" id="ATYHRTE"/>
<evidence type="ECO:0000259" key="3">
    <source>
        <dbReference type="PROSITE" id="PS50158"/>
    </source>
</evidence>
<organism evidence="4 5">
    <name type="scientific">Lottia gigantea</name>
    <name type="common">Giant owl limpet</name>
    <dbReference type="NCBI Taxonomy" id="225164"/>
    <lineage>
        <taxon>Eukaryota</taxon>
        <taxon>Metazoa</taxon>
        <taxon>Spiralia</taxon>
        <taxon>Lophotrochozoa</taxon>
        <taxon>Mollusca</taxon>
        <taxon>Gastropoda</taxon>
        <taxon>Patellogastropoda</taxon>
        <taxon>Lottioidea</taxon>
        <taxon>Lottiidae</taxon>
        <taxon>Lottia</taxon>
    </lineage>
</organism>
<dbReference type="HOGENOM" id="CLU_647755_0_0_1"/>
<keyword evidence="1" id="KW-0479">Metal-binding</keyword>
<dbReference type="GO" id="GO:0003723">
    <property type="term" value="F:RNA binding"/>
    <property type="evidence" value="ECO:0007669"/>
    <property type="project" value="InterPro"/>
</dbReference>
<keyword evidence="1" id="KW-0863">Zinc-finger</keyword>
<feature type="domain" description="CCHC-type" evidence="3">
    <location>
        <begin position="187"/>
        <end position="203"/>
    </location>
</feature>
<dbReference type="KEGG" id="lgi:LOTGIDRAFT_175961"/>
<accession>V3ZSN9</accession>
<dbReference type="GO" id="GO:0003690">
    <property type="term" value="F:double-stranded DNA binding"/>
    <property type="evidence" value="ECO:0007669"/>
    <property type="project" value="InterPro"/>
</dbReference>
<dbReference type="SUPFAM" id="SSF57756">
    <property type="entry name" value="Retrovirus zinc finger-like domains"/>
    <property type="match status" value="1"/>
</dbReference>
<dbReference type="Gene3D" id="4.10.60.10">
    <property type="entry name" value="Zinc finger, CCHC-type"/>
    <property type="match status" value="1"/>
</dbReference>
<dbReference type="GeneID" id="20243503"/>
<dbReference type="GO" id="GO:0008270">
    <property type="term" value="F:zinc ion binding"/>
    <property type="evidence" value="ECO:0007669"/>
    <property type="project" value="UniProtKB-KW"/>
</dbReference>
<feature type="region of interest" description="Disordered" evidence="2">
    <location>
        <begin position="390"/>
        <end position="422"/>
    </location>
</feature>
<evidence type="ECO:0000313" key="5">
    <source>
        <dbReference type="Proteomes" id="UP000030746"/>
    </source>
</evidence>
<keyword evidence="5" id="KW-1185">Reference proteome</keyword>
<dbReference type="SMART" id="SM00343">
    <property type="entry name" value="ZnF_C2HC"/>
    <property type="match status" value="2"/>
</dbReference>
<dbReference type="PROSITE" id="PS50158">
    <property type="entry name" value="ZF_CCHC"/>
    <property type="match status" value="1"/>
</dbReference>
<feature type="compositionally biased region" description="Basic and acidic residues" evidence="2">
    <location>
        <begin position="286"/>
        <end position="306"/>
    </location>
</feature>
<dbReference type="InterPro" id="IPR042509">
    <property type="entry name" value="ZCCHC3"/>
</dbReference>
<protein>
    <recommendedName>
        <fullName evidence="3">CCHC-type domain-containing protein</fullName>
    </recommendedName>
</protein>
<evidence type="ECO:0000313" key="4">
    <source>
        <dbReference type="EMBL" id="ESO87362.1"/>
    </source>
</evidence>
<dbReference type="RefSeq" id="XP_009061949.1">
    <property type="nucleotide sequence ID" value="XM_009063701.1"/>
</dbReference>
<dbReference type="Proteomes" id="UP000030746">
    <property type="component" value="Unassembled WGS sequence"/>
</dbReference>
<evidence type="ECO:0000256" key="2">
    <source>
        <dbReference type="SAM" id="MobiDB-lite"/>
    </source>
</evidence>
<dbReference type="InterPro" id="IPR036875">
    <property type="entry name" value="Znf_CCHC_sf"/>
</dbReference>
<dbReference type="PANTHER" id="PTHR22639">
    <property type="entry name" value="GAG-RELATED PROTEIN"/>
    <property type="match status" value="1"/>
</dbReference>
<name>V3ZSN9_LOTGI</name>
<dbReference type="CTD" id="20243503"/>
<dbReference type="EMBL" id="KB202931">
    <property type="protein sequence ID" value="ESO87362.1"/>
    <property type="molecule type" value="Genomic_DNA"/>
</dbReference>
<dbReference type="OrthoDB" id="6128564at2759"/>